<comment type="catalytic activity">
    <reaction evidence="3 7">
        <text>L-methionyl-[protein] + [thioredoxin]-disulfide + H2O = L-methionyl-(S)-S-oxide-[protein] + [thioredoxin]-dithiol</text>
        <dbReference type="Rhea" id="RHEA:14217"/>
        <dbReference type="Rhea" id="RHEA-COMP:10698"/>
        <dbReference type="Rhea" id="RHEA-COMP:10700"/>
        <dbReference type="Rhea" id="RHEA-COMP:12313"/>
        <dbReference type="Rhea" id="RHEA-COMP:12315"/>
        <dbReference type="ChEBI" id="CHEBI:15377"/>
        <dbReference type="ChEBI" id="CHEBI:16044"/>
        <dbReference type="ChEBI" id="CHEBI:29950"/>
        <dbReference type="ChEBI" id="CHEBI:44120"/>
        <dbReference type="ChEBI" id="CHEBI:50058"/>
        <dbReference type="EC" id="1.8.4.11"/>
    </reaction>
</comment>
<organism evidence="9 10">
    <name type="scientific">candidate division WOR_3 bacterium SM23_60</name>
    <dbReference type="NCBI Taxonomy" id="1703780"/>
    <lineage>
        <taxon>Bacteria</taxon>
        <taxon>Bacteria division WOR-3</taxon>
    </lineage>
</organism>
<evidence type="ECO:0000256" key="6">
    <source>
        <dbReference type="HAMAP-Rule" id="MF_01400"/>
    </source>
</evidence>
<comment type="similarity">
    <text evidence="6">Belongs to the MsrB Met sulfoxide reductase family.</text>
</comment>
<comment type="catalytic activity">
    <reaction evidence="5 7">
        <text>[thioredoxin]-disulfide + L-methionine + H2O = L-methionine (S)-S-oxide + [thioredoxin]-dithiol</text>
        <dbReference type="Rhea" id="RHEA:19993"/>
        <dbReference type="Rhea" id="RHEA-COMP:10698"/>
        <dbReference type="Rhea" id="RHEA-COMP:10700"/>
        <dbReference type="ChEBI" id="CHEBI:15377"/>
        <dbReference type="ChEBI" id="CHEBI:29950"/>
        <dbReference type="ChEBI" id="CHEBI:50058"/>
        <dbReference type="ChEBI" id="CHEBI:57844"/>
        <dbReference type="ChEBI" id="CHEBI:58772"/>
        <dbReference type="EC" id="1.8.4.11"/>
    </reaction>
</comment>
<dbReference type="InterPro" id="IPR011057">
    <property type="entry name" value="Mss4-like_sf"/>
</dbReference>
<evidence type="ECO:0000256" key="3">
    <source>
        <dbReference type="ARBA" id="ARBA00047806"/>
    </source>
</evidence>
<dbReference type="GO" id="GO:0033744">
    <property type="term" value="F:L-methionine:thioredoxin-disulfide S-oxidoreductase activity"/>
    <property type="evidence" value="ECO:0007669"/>
    <property type="project" value="RHEA"/>
</dbReference>
<reference evidence="9 10" key="1">
    <citation type="journal article" date="2015" name="Microbiome">
        <title>Genomic resolution of linkages in carbon, nitrogen, and sulfur cycling among widespread estuary sediment bacteria.</title>
        <authorList>
            <person name="Baker B.J."/>
            <person name="Lazar C.S."/>
            <person name="Teske A.P."/>
            <person name="Dick G.J."/>
        </authorList>
    </citation>
    <scope>NUCLEOTIDE SEQUENCE [LARGE SCALE GENOMIC DNA]</scope>
    <source>
        <strain evidence="9">SM23_60</strain>
    </source>
</reference>
<evidence type="ECO:0000259" key="8">
    <source>
        <dbReference type="PROSITE" id="PS51790"/>
    </source>
</evidence>
<evidence type="ECO:0000256" key="1">
    <source>
        <dbReference type="ARBA" id="ARBA00023002"/>
    </source>
</evidence>
<evidence type="ECO:0000256" key="5">
    <source>
        <dbReference type="ARBA" id="ARBA00048782"/>
    </source>
</evidence>
<evidence type="ECO:0000313" key="9">
    <source>
        <dbReference type="EMBL" id="KPK72760.1"/>
    </source>
</evidence>
<comment type="similarity">
    <text evidence="7">Belongs to the MsrA Met sulfoxide reductase family.</text>
</comment>
<dbReference type="Pfam" id="PF01641">
    <property type="entry name" value="SelR"/>
    <property type="match status" value="1"/>
</dbReference>
<dbReference type="Proteomes" id="UP000051096">
    <property type="component" value="Unassembled WGS sequence"/>
</dbReference>
<dbReference type="InterPro" id="IPR036509">
    <property type="entry name" value="Met_Sox_Rdtase_MsrA_sf"/>
</dbReference>
<dbReference type="GO" id="GO:0033743">
    <property type="term" value="F:peptide-methionine (R)-S-oxide reductase activity"/>
    <property type="evidence" value="ECO:0007669"/>
    <property type="project" value="UniProtKB-UniRule"/>
</dbReference>
<dbReference type="EC" id="1.8.4.11" evidence="7"/>
<dbReference type="PROSITE" id="PS51790">
    <property type="entry name" value="MSRB"/>
    <property type="match status" value="1"/>
</dbReference>
<evidence type="ECO:0000256" key="7">
    <source>
        <dbReference type="HAMAP-Rule" id="MF_01401"/>
    </source>
</evidence>
<protein>
    <recommendedName>
        <fullName evidence="6 7">Multifunctional fusion protein</fullName>
    </recommendedName>
    <domain>
        <recommendedName>
            <fullName evidence="7">Peptide methionine sulfoxide reductase MsrA</fullName>
            <shortName evidence="7">Protein-methionine-S-oxide reductase</shortName>
            <ecNumber evidence="7">1.8.4.11</ecNumber>
        </recommendedName>
        <alternativeName>
            <fullName evidence="7">Peptide-methionine (S)-S-oxide reductase</fullName>
            <shortName evidence="7">Peptide Met(O) reductase</shortName>
        </alternativeName>
    </domain>
    <domain>
        <recommendedName>
            <fullName evidence="6">Peptide methionine sulfoxide reductase MsrB</fullName>
            <ecNumber evidence="6">1.8.4.12</ecNumber>
        </recommendedName>
        <alternativeName>
            <fullName evidence="6">Peptide-methionine (R)-S-oxide reductase</fullName>
        </alternativeName>
    </domain>
</protein>
<accession>A0A0S8GIC1</accession>
<dbReference type="InterPro" id="IPR002579">
    <property type="entry name" value="Met_Sox_Rdtase_MsrB_dom"/>
</dbReference>
<feature type="active site" evidence="7">
    <location>
        <position position="22"/>
    </location>
</feature>
<proteinExistence type="inferred from homology"/>
<dbReference type="FunFam" id="3.30.1060.10:FF:000003">
    <property type="entry name" value="Peptide methionine sulfoxide reductase MsrA"/>
    <property type="match status" value="1"/>
</dbReference>
<name>A0A0S8GIC1_UNCW3</name>
<dbReference type="Pfam" id="PF01625">
    <property type="entry name" value="PMSR"/>
    <property type="match status" value="1"/>
</dbReference>
<dbReference type="SUPFAM" id="SSF51316">
    <property type="entry name" value="Mss4-like"/>
    <property type="match status" value="1"/>
</dbReference>
<dbReference type="PATRIC" id="fig|1703780.3.peg.1522"/>
<dbReference type="PANTHER" id="PTHR43774:SF1">
    <property type="entry name" value="PEPTIDE METHIONINE SULFOXIDE REDUCTASE MSRA 2"/>
    <property type="match status" value="1"/>
</dbReference>
<evidence type="ECO:0000313" key="10">
    <source>
        <dbReference type="Proteomes" id="UP000051096"/>
    </source>
</evidence>
<dbReference type="NCBIfam" id="TIGR00401">
    <property type="entry name" value="msrA"/>
    <property type="match status" value="1"/>
</dbReference>
<dbReference type="NCBIfam" id="TIGR00357">
    <property type="entry name" value="peptide-methionine (R)-S-oxide reductase MsrB"/>
    <property type="match status" value="1"/>
</dbReference>
<dbReference type="InterPro" id="IPR002569">
    <property type="entry name" value="Met_Sox_Rdtase_MsrA_dom"/>
</dbReference>
<sequence>MKQPAVHRAKGPYEKALFAGGCFWCIEAPFEQINGVIEVQSGYTGGHKENPTYEEVSSGQTGHFEAVQITYDPAQITYRELLEVFWQQIDPTDDGGQFADRGSQYRTAIFYQNDEQKKVAEASKAALSTSGKFNSPIVTQILPASAFYPAEDYHQDYYKKCPVRYKSYKKGSGREDYIKKTWGDEGSALKQRAYTRPPDSTIRKKLTPLQYEVTQACGTEPPFDNEYWDNKKEGIYVDVVSGEPLFSSHDKYASGTGWPSFTQPLEPANVVEAPDSSLGMVRTEVRSKHGDSHLGHVFDDGPAPTGLRYCLNSAALRFIPKEDLEKEGYGEYKKLFE</sequence>
<comment type="caution">
    <text evidence="6">Lacks conserved residue(s) required for the propagation of feature annotation.</text>
</comment>
<dbReference type="GO" id="GO:0008113">
    <property type="term" value="F:peptide-methionine (S)-S-oxide reductase activity"/>
    <property type="evidence" value="ECO:0007669"/>
    <property type="project" value="UniProtKB-UniRule"/>
</dbReference>
<dbReference type="HAMAP" id="MF_01400">
    <property type="entry name" value="MsrB"/>
    <property type="match status" value="1"/>
</dbReference>
<dbReference type="Gene3D" id="2.170.150.20">
    <property type="entry name" value="Peptide methionine sulfoxide reductase"/>
    <property type="match status" value="1"/>
</dbReference>
<feature type="active site" description="Nucleophile" evidence="6">
    <location>
        <position position="310"/>
    </location>
</feature>
<dbReference type="PANTHER" id="PTHR43774">
    <property type="entry name" value="PEPTIDE METHIONINE SULFOXIDE REDUCTASE"/>
    <property type="match status" value="1"/>
</dbReference>
<dbReference type="EC" id="1.8.4.12" evidence="6"/>
<evidence type="ECO:0000256" key="2">
    <source>
        <dbReference type="ARBA" id="ARBA00023268"/>
    </source>
</evidence>
<dbReference type="SUPFAM" id="SSF55068">
    <property type="entry name" value="Peptide methionine sulfoxide reductase"/>
    <property type="match status" value="1"/>
</dbReference>
<dbReference type="Gene3D" id="3.30.1060.10">
    <property type="entry name" value="Peptide methionine sulphoxide reductase MsrA"/>
    <property type="match status" value="1"/>
</dbReference>
<feature type="domain" description="MsrB" evidence="8">
    <location>
        <begin position="199"/>
        <end position="321"/>
    </location>
</feature>
<comment type="function">
    <text evidence="7">Has an important function as a repair enzyme for proteins that have been inactivated by oxidation. Catalyzes the reversible oxidation-reduction of methionine sulfoxide in proteins to methionine.</text>
</comment>
<gene>
    <name evidence="6" type="primary">msrB</name>
    <name evidence="7" type="synonym">msrA</name>
    <name evidence="9" type="ORF">AMJ87_03795</name>
</gene>
<dbReference type="EMBL" id="LJUO01000023">
    <property type="protein sequence ID" value="KPK72760.1"/>
    <property type="molecule type" value="Genomic_DNA"/>
</dbReference>
<keyword evidence="2" id="KW-0511">Multifunctional enzyme</keyword>
<evidence type="ECO:0000256" key="4">
    <source>
        <dbReference type="ARBA" id="ARBA00048488"/>
    </source>
</evidence>
<dbReference type="AlphaFoldDB" id="A0A0S8GIC1"/>
<comment type="catalytic activity">
    <reaction evidence="4 6">
        <text>L-methionyl-[protein] + [thioredoxin]-disulfide + H2O = L-methionyl-(R)-S-oxide-[protein] + [thioredoxin]-dithiol</text>
        <dbReference type="Rhea" id="RHEA:24164"/>
        <dbReference type="Rhea" id="RHEA-COMP:10698"/>
        <dbReference type="Rhea" id="RHEA-COMP:10700"/>
        <dbReference type="Rhea" id="RHEA-COMP:12313"/>
        <dbReference type="Rhea" id="RHEA-COMP:12314"/>
        <dbReference type="ChEBI" id="CHEBI:15377"/>
        <dbReference type="ChEBI" id="CHEBI:16044"/>
        <dbReference type="ChEBI" id="CHEBI:29950"/>
        <dbReference type="ChEBI" id="CHEBI:45764"/>
        <dbReference type="ChEBI" id="CHEBI:50058"/>
        <dbReference type="EC" id="1.8.4.12"/>
    </reaction>
</comment>
<comment type="caution">
    <text evidence="9">The sequence shown here is derived from an EMBL/GenBank/DDBJ whole genome shotgun (WGS) entry which is preliminary data.</text>
</comment>
<dbReference type="FunFam" id="2.170.150.20:FF:000003">
    <property type="entry name" value="Peptide methionine sulfoxide reductase MsrB"/>
    <property type="match status" value="1"/>
</dbReference>
<keyword evidence="1 6" id="KW-0560">Oxidoreductase</keyword>
<dbReference type="HAMAP" id="MF_01401">
    <property type="entry name" value="MsrA"/>
    <property type="match status" value="1"/>
</dbReference>